<accession>A0ABQ4JJ98</accession>
<dbReference type="RefSeq" id="WP_204037041.1">
    <property type="nucleotide sequence ID" value="NZ_BOPC01000076.1"/>
</dbReference>
<evidence type="ECO:0000313" key="5">
    <source>
        <dbReference type="Proteomes" id="UP000653076"/>
    </source>
</evidence>
<dbReference type="EMBL" id="BOPC01000076">
    <property type="protein sequence ID" value="GIJ29576.1"/>
    <property type="molecule type" value="Genomic_DNA"/>
</dbReference>
<protein>
    <recommendedName>
        <fullName evidence="3">Peptidase S9 prolyl oligopeptidase catalytic domain-containing protein</fullName>
    </recommendedName>
</protein>
<organism evidence="4 5">
    <name type="scientific">Micromonospora qiuiae</name>
    <dbReference type="NCBI Taxonomy" id="502268"/>
    <lineage>
        <taxon>Bacteria</taxon>
        <taxon>Bacillati</taxon>
        <taxon>Actinomycetota</taxon>
        <taxon>Actinomycetes</taxon>
        <taxon>Micromonosporales</taxon>
        <taxon>Micromonosporaceae</taxon>
        <taxon>Micromonospora</taxon>
    </lineage>
</organism>
<dbReference type="SUPFAM" id="SSF53474">
    <property type="entry name" value="alpha/beta-Hydrolases"/>
    <property type="match status" value="1"/>
</dbReference>
<dbReference type="Pfam" id="PF00326">
    <property type="entry name" value="Peptidase_S9"/>
    <property type="match status" value="1"/>
</dbReference>
<reference evidence="4 5" key="1">
    <citation type="submission" date="2021-01" db="EMBL/GenBank/DDBJ databases">
        <title>Whole genome shotgun sequence of Verrucosispora qiuiae NBRC 106684.</title>
        <authorList>
            <person name="Komaki H."/>
            <person name="Tamura T."/>
        </authorList>
    </citation>
    <scope>NUCLEOTIDE SEQUENCE [LARGE SCALE GENOMIC DNA]</scope>
    <source>
        <strain evidence="4 5">NBRC 106684</strain>
    </source>
</reference>
<name>A0ABQ4JJ98_9ACTN</name>
<evidence type="ECO:0000256" key="2">
    <source>
        <dbReference type="SAM" id="MobiDB-lite"/>
    </source>
</evidence>
<dbReference type="InterPro" id="IPR029058">
    <property type="entry name" value="AB_hydrolase_fold"/>
</dbReference>
<dbReference type="PANTHER" id="PTHR42776:SF28">
    <property type="entry name" value="GLUTAMYL ENDOPEPTIDASE, CHLOROPLASTIC-RELATED"/>
    <property type="match status" value="1"/>
</dbReference>
<dbReference type="InterPro" id="IPR001375">
    <property type="entry name" value="Peptidase_S9_cat"/>
</dbReference>
<feature type="region of interest" description="Disordered" evidence="2">
    <location>
        <begin position="237"/>
        <end position="274"/>
    </location>
</feature>
<sequence length="497" mass="53707">MLDSWRDSSPKGAWAQLTAPARSSISQANPAVTSWRDLRVDPDLAGLAVDRPWLTHIEIHADRTSPGWALPLTDVLPARLAWHPDRPLVAGLVVRDRRAHPWVADYATQTVTVFDQVRAATSHAWPPHAWVGDCLVVLVPSTSAAGTPLTHGDPVALEATGPMYVKFLPTLAELADLIAARPTALNPVTGTATVLTDPLVVGRLAALDDELYLKYAEDAPASEDGLSWSSLAVSLDGSGSPRPVTMAPHEPAPHEPAPHEPLRQEATPAPEPTHATRISIDTGCHQATLTHHPGEPATVLWLRNAHAGERVAVPPLLDTGHAVANLDLPLHWPADATVESLHRQIIDTVRAAMATVDGPILVGGHSFSATLALYALAHVPELRAAIVHSGCYNRTLTPTGWQHEKRHLWQAPDIYRAFSALEFAHKLDRPVLLAHGTHDTNPATAPEQSVELYKAIVANGGTARLLLLPGAGHAFHYAEHAAFLSVEHRTWIERWTR</sequence>
<dbReference type="Gene3D" id="3.40.50.1820">
    <property type="entry name" value="alpha/beta hydrolase"/>
    <property type="match status" value="1"/>
</dbReference>
<keyword evidence="5" id="KW-1185">Reference proteome</keyword>
<dbReference type="PANTHER" id="PTHR42776">
    <property type="entry name" value="SERINE PEPTIDASE S9 FAMILY MEMBER"/>
    <property type="match status" value="1"/>
</dbReference>
<dbReference type="Proteomes" id="UP000653076">
    <property type="component" value="Unassembled WGS sequence"/>
</dbReference>
<evidence type="ECO:0000259" key="3">
    <source>
        <dbReference type="Pfam" id="PF00326"/>
    </source>
</evidence>
<evidence type="ECO:0000313" key="4">
    <source>
        <dbReference type="EMBL" id="GIJ29576.1"/>
    </source>
</evidence>
<proteinExistence type="predicted"/>
<feature type="domain" description="Peptidase S9 prolyl oligopeptidase catalytic" evidence="3">
    <location>
        <begin position="360"/>
        <end position="494"/>
    </location>
</feature>
<gene>
    <name evidence="4" type="ORF">Vqi01_47380</name>
</gene>
<keyword evidence="1" id="KW-0378">Hydrolase</keyword>
<feature type="compositionally biased region" description="Basic and acidic residues" evidence="2">
    <location>
        <begin position="251"/>
        <end position="263"/>
    </location>
</feature>
<comment type="caution">
    <text evidence="4">The sequence shown here is derived from an EMBL/GenBank/DDBJ whole genome shotgun (WGS) entry which is preliminary data.</text>
</comment>
<evidence type="ECO:0000256" key="1">
    <source>
        <dbReference type="ARBA" id="ARBA00022801"/>
    </source>
</evidence>